<protein>
    <submittedName>
        <fullName evidence="1">Uncharacterized protein</fullName>
    </submittedName>
</protein>
<organism evidence="1 2">
    <name type="scientific">Mucilaginibacter jinjuensis</name>
    <dbReference type="NCBI Taxonomy" id="1176721"/>
    <lineage>
        <taxon>Bacteria</taxon>
        <taxon>Pseudomonadati</taxon>
        <taxon>Bacteroidota</taxon>
        <taxon>Sphingobacteriia</taxon>
        <taxon>Sphingobacteriales</taxon>
        <taxon>Sphingobacteriaceae</taxon>
        <taxon>Mucilaginibacter</taxon>
    </lineage>
</organism>
<name>A0ABY7TEQ9_9SPHI</name>
<gene>
    <name evidence="1" type="ORF">PQO05_13055</name>
</gene>
<dbReference type="EMBL" id="CP117167">
    <property type="protein sequence ID" value="WCT14867.1"/>
    <property type="molecule type" value="Genomic_DNA"/>
</dbReference>
<sequence>MHRCLFYQVDGTEANANIKGTINMQMNRFSILVHWFPIYAYKYGKFVAMFFYAYALAFTFSPVAPIV</sequence>
<reference evidence="1 2" key="1">
    <citation type="submission" date="2023-02" db="EMBL/GenBank/DDBJ databases">
        <title>Genome sequence of Mucilaginibacter jinjuensis strain KACC 16571.</title>
        <authorList>
            <person name="Kim S."/>
            <person name="Heo J."/>
            <person name="Kwon S.-W."/>
        </authorList>
    </citation>
    <scope>NUCLEOTIDE SEQUENCE [LARGE SCALE GENOMIC DNA]</scope>
    <source>
        <strain evidence="1 2">KACC 16571</strain>
    </source>
</reference>
<keyword evidence="2" id="KW-1185">Reference proteome</keyword>
<accession>A0ABY7TEQ9</accession>
<evidence type="ECO:0000313" key="2">
    <source>
        <dbReference type="Proteomes" id="UP001216139"/>
    </source>
</evidence>
<proteinExistence type="predicted"/>
<dbReference type="RefSeq" id="WP_273633360.1">
    <property type="nucleotide sequence ID" value="NZ_CP117167.1"/>
</dbReference>
<evidence type="ECO:0000313" key="1">
    <source>
        <dbReference type="EMBL" id="WCT14867.1"/>
    </source>
</evidence>
<dbReference type="Proteomes" id="UP001216139">
    <property type="component" value="Chromosome"/>
</dbReference>